<keyword evidence="1" id="KW-1133">Transmembrane helix</keyword>
<accession>X1DMV9</accession>
<feature type="non-terminal residue" evidence="2">
    <location>
        <position position="105"/>
    </location>
</feature>
<organism evidence="2">
    <name type="scientific">marine sediment metagenome</name>
    <dbReference type="NCBI Taxonomy" id="412755"/>
    <lineage>
        <taxon>unclassified sequences</taxon>
        <taxon>metagenomes</taxon>
        <taxon>ecological metagenomes</taxon>
    </lineage>
</organism>
<keyword evidence="1" id="KW-0472">Membrane</keyword>
<name>X1DMV9_9ZZZZ</name>
<comment type="caution">
    <text evidence="2">The sequence shown here is derived from an EMBL/GenBank/DDBJ whole genome shotgun (WGS) entry which is preliminary data.</text>
</comment>
<evidence type="ECO:0000256" key="1">
    <source>
        <dbReference type="SAM" id="Phobius"/>
    </source>
</evidence>
<dbReference type="EMBL" id="BART01038609">
    <property type="protein sequence ID" value="GAH06339.1"/>
    <property type="molecule type" value="Genomic_DNA"/>
</dbReference>
<feature type="transmembrane region" description="Helical" evidence="1">
    <location>
        <begin position="73"/>
        <end position="92"/>
    </location>
</feature>
<gene>
    <name evidence="2" type="ORF">S01H4_63933</name>
</gene>
<sequence>MSVIKKIPINSEINLNDWDDLKKILFLTENLDYSVPQFGILTNGYDWIIKDFKNNKWLKEIPSKKVIKYRSNFIFYVVFRILKAFNYFYSYFSSYLFTKLISNNK</sequence>
<proteinExistence type="predicted"/>
<reference evidence="2" key="1">
    <citation type="journal article" date="2014" name="Front. Microbiol.">
        <title>High frequency of phylogenetically diverse reductive dehalogenase-homologous genes in deep subseafloor sedimentary metagenomes.</title>
        <authorList>
            <person name="Kawai M."/>
            <person name="Futagami T."/>
            <person name="Toyoda A."/>
            <person name="Takaki Y."/>
            <person name="Nishi S."/>
            <person name="Hori S."/>
            <person name="Arai W."/>
            <person name="Tsubouchi T."/>
            <person name="Morono Y."/>
            <person name="Uchiyama I."/>
            <person name="Ito T."/>
            <person name="Fujiyama A."/>
            <person name="Inagaki F."/>
            <person name="Takami H."/>
        </authorList>
    </citation>
    <scope>NUCLEOTIDE SEQUENCE</scope>
    <source>
        <strain evidence="2">Expedition CK06-06</strain>
    </source>
</reference>
<keyword evidence="1" id="KW-0812">Transmembrane</keyword>
<evidence type="ECO:0000313" key="2">
    <source>
        <dbReference type="EMBL" id="GAH06339.1"/>
    </source>
</evidence>
<protein>
    <submittedName>
        <fullName evidence="2">Uncharacterized protein</fullName>
    </submittedName>
</protein>
<dbReference type="AlphaFoldDB" id="X1DMV9"/>